<dbReference type="Proteomes" id="UP000008144">
    <property type="component" value="Chromosome 2"/>
</dbReference>
<dbReference type="OMA" id="IDPMFGY"/>
<dbReference type="InterPro" id="IPR050579">
    <property type="entry name" value="PMP-22/EMP/MP20-like"/>
</dbReference>
<organism evidence="6 7">
    <name type="scientific">Ciona intestinalis</name>
    <name type="common">Transparent sea squirt</name>
    <name type="synonym">Ascidia intestinalis</name>
    <dbReference type="NCBI Taxonomy" id="7719"/>
    <lineage>
        <taxon>Eukaryota</taxon>
        <taxon>Metazoa</taxon>
        <taxon>Chordata</taxon>
        <taxon>Tunicata</taxon>
        <taxon>Ascidiacea</taxon>
        <taxon>Phlebobranchia</taxon>
        <taxon>Cionidae</taxon>
        <taxon>Ciona</taxon>
    </lineage>
</organism>
<dbReference type="GeneTree" id="ENSGT00390000014920"/>
<keyword evidence="3 5" id="KW-1133">Transmembrane helix</keyword>
<accession>F6W5V6</accession>
<proteinExistence type="predicted"/>
<reference evidence="6" key="2">
    <citation type="journal article" date="2008" name="Genome Biol.">
        <title>Improved genome assembly and evidence-based global gene model set for the chordate Ciona intestinalis: new insight into intron and operon populations.</title>
        <authorList>
            <person name="Satou Y."/>
            <person name="Mineta K."/>
            <person name="Ogasawara M."/>
            <person name="Sasakura Y."/>
            <person name="Shoguchi E."/>
            <person name="Ueno K."/>
            <person name="Yamada L."/>
            <person name="Matsumoto J."/>
            <person name="Wasserscheid J."/>
            <person name="Dewar K."/>
            <person name="Wiley G.B."/>
            <person name="Macmil S.L."/>
            <person name="Roe B.A."/>
            <person name="Zeller R.W."/>
            <person name="Hastings K.E."/>
            <person name="Lemaire P."/>
            <person name="Lindquist E."/>
            <person name="Endo T."/>
            <person name="Hotta K."/>
            <person name="Inaba K."/>
        </authorList>
    </citation>
    <scope>NUCLEOTIDE SEQUENCE [LARGE SCALE GENOMIC DNA]</scope>
    <source>
        <strain evidence="6">wild type</strain>
    </source>
</reference>
<evidence type="ECO:0000256" key="4">
    <source>
        <dbReference type="ARBA" id="ARBA00023136"/>
    </source>
</evidence>
<dbReference type="Ensembl" id="ENSCINT00000028293.2">
    <property type="protein sequence ID" value="ENSCINP00000028047.2"/>
    <property type="gene ID" value="ENSCING00000016066.2"/>
</dbReference>
<dbReference type="PANTHER" id="PTHR10671">
    <property type="entry name" value="EPITHELIAL MEMBRANE PROTEIN-RELATED"/>
    <property type="match status" value="1"/>
</dbReference>
<evidence type="ECO:0000256" key="2">
    <source>
        <dbReference type="ARBA" id="ARBA00022692"/>
    </source>
</evidence>
<dbReference type="GO" id="GO:0005886">
    <property type="term" value="C:plasma membrane"/>
    <property type="evidence" value="ECO:0000318"/>
    <property type="project" value="GO_Central"/>
</dbReference>
<evidence type="ECO:0000313" key="7">
    <source>
        <dbReference type="Proteomes" id="UP000008144"/>
    </source>
</evidence>
<keyword evidence="7" id="KW-1185">Reference proteome</keyword>
<evidence type="ECO:0000256" key="1">
    <source>
        <dbReference type="ARBA" id="ARBA00004141"/>
    </source>
</evidence>
<dbReference type="HOGENOM" id="CLU_872984_0_0_1"/>
<keyword evidence="2 5" id="KW-0812">Transmembrane</keyword>
<evidence type="ECO:0000256" key="5">
    <source>
        <dbReference type="SAM" id="Phobius"/>
    </source>
</evidence>
<dbReference type="PROSITE" id="PS51257">
    <property type="entry name" value="PROKAR_LIPOPROTEIN"/>
    <property type="match status" value="1"/>
</dbReference>
<evidence type="ECO:0000313" key="6">
    <source>
        <dbReference type="Ensembl" id="ENSCINP00000028047.2"/>
    </source>
</evidence>
<name>F6W5V6_CIOIN</name>
<feature type="transmembrane region" description="Helical" evidence="5">
    <location>
        <begin position="278"/>
        <end position="299"/>
    </location>
</feature>
<reference evidence="7" key="1">
    <citation type="journal article" date="2002" name="Science">
        <title>The draft genome of Ciona intestinalis: insights into chordate and vertebrate origins.</title>
        <authorList>
            <person name="Dehal P."/>
            <person name="Satou Y."/>
            <person name="Campbell R.K."/>
            <person name="Chapman J."/>
            <person name="Degnan B."/>
            <person name="De Tomaso A."/>
            <person name="Davidson B."/>
            <person name="Di Gregorio A."/>
            <person name="Gelpke M."/>
            <person name="Goodstein D.M."/>
            <person name="Harafuji N."/>
            <person name="Hastings K.E."/>
            <person name="Ho I."/>
            <person name="Hotta K."/>
            <person name="Huang W."/>
            <person name="Kawashima T."/>
            <person name="Lemaire P."/>
            <person name="Martinez D."/>
            <person name="Meinertzhagen I.A."/>
            <person name="Necula S."/>
            <person name="Nonaka M."/>
            <person name="Putnam N."/>
            <person name="Rash S."/>
            <person name="Saiga H."/>
            <person name="Satake M."/>
            <person name="Terry A."/>
            <person name="Yamada L."/>
            <person name="Wang H.G."/>
            <person name="Awazu S."/>
            <person name="Azumi K."/>
            <person name="Boore J."/>
            <person name="Branno M."/>
            <person name="Chin-Bow S."/>
            <person name="DeSantis R."/>
            <person name="Doyle S."/>
            <person name="Francino P."/>
            <person name="Keys D.N."/>
            <person name="Haga S."/>
            <person name="Hayashi H."/>
            <person name="Hino K."/>
            <person name="Imai K.S."/>
            <person name="Inaba K."/>
            <person name="Kano S."/>
            <person name="Kobayashi K."/>
            <person name="Kobayashi M."/>
            <person name="Lee B.I."/>
            <person name="Makabe K.W."/>
            <person name="Manohar C."/>
            <person name="Matassi G."/>
            <person name="Medina M."/>
            <person name="Mochizuki Y."/>
            <person name="Mount S."/>
            <person name="Morishita T."/>
            <person name="Miura S."/>
            <person name="Nakayama A."/>
            <person name="Nishizaka S."/>
            <person name="Nomoto H."/>
            <person name="Ohta F."/>
            <person name="Oishi K."/>
            <person name="Rigoutsos I."/>
            <person name="Sano M."/>
            <person name="Sasaki A."/>
            <person name="Sasakura Y."/>
            <person name="Shoguchi E."/>
            <person name="Shin-i T."/>
            <person name="Spagnuolo A."/>
            <person name="Stainier D."/>
            <person name="Suzuki M.M."/>
            <person name="Tassy O."/>
            <person name="Takatori N."/>
            <person name="Tokuoka M."/>
            <person name="Yagi K."/>
            <person name="Yoshizaki F."/>
            <person name="Wada S."/>
            <person name="Zhang C."/>
            <person name="Hyatt P.D."/>
            <person name="Larimer F."/>
            <person name="Detter C."/>
            <person name="Doggett N."/>
            <person name="Glavina T."/>
            <person name="Hawkins T."/>
            <person name="Richardson P."/>
            <person name="Lucas S."/>
            <person name="Kohara Y."/>
            <person name="Levine M."/>
            <person name="Satoh N."/>
            <person name="Rokhsar D.S."/>
        </authorList>
    </citation>
    <scope>NUCLEOTIDE SEQUENCE [LARGE SCALE GENOMIC DNA]</scope>
</reference>
<keyword evidence="4 5" id="KW-0472">Membrane</keyword>
<evidence type="ECO:0000256" key="3">
    <source>
        <dbReference type="ARBA" id="ARBA00022989"/>
    </source>
</evidence>
<feature type="transmembrane region" description="Helical" evidence="5">
    <location>
        <begin position="7"/>
        <end position="30"/>
    </location>
</feature>
<feature type="transmembrane region" description="Helical" evidence="5">
    <location>
        <begin position="94"/>
        <end position="120"/>
    </location>
</feature>
<reference evidence="6" key="4">
    <citation type="submission" date="2025-09" db="UniProtKB">
        <authorList>
            <consortium name="Ensembl"/>
        </authorList>
    </citation>
    <scope>IDENTIFICATION</scope>
</reference>
<dbReference type="EMBL" id="EAAA01001437">
    <property type="status" value="NOT_ANNOTATED_CDS"/>
    <property type="molecule type" value="Genomic_DNA"/>
</dbReference>
<reference evidence="6" key="3">
    <citation type="submission" date="2025-08" db="UniProtKB">
        <authorList>
            <consortium name="Ensembl"/>
        </authorList>
    </citation>
    <scope>IDENTIFICATION</scope>
</reference>
<comment type="subcellular location">
    <subcellularLocation>
        <location evidence="1">Membrane</location>
        <topology evidence="1">Multi-pass membrane protein</topology>
    </subcellularLocation>
</comment>
<dbReference type="AlphaFoldDB" id="F6W5V6"/>
<dbReference type="PANTHER" id="PTHR10671:SF108">
    <property type="entry name" value="CLAUDIN FAMILY PROTEIN-RELATED"/>
    <property type="match status" value="1"/>
</dbReference>
<dbReference type="InParanoid" id="F6W5V6"/>
<sequence>MSRCLQISSIVLALAAMIFVIVSFVTTSWMTACMDAKHILAMAAAIVQIPDSAKAMFNGKICFDTGLFKVSYSFMNMHSAVDLPANSMDAFLKITIGLFSFSLLLLLVGGILIILAVCSVSMSSQRKAIARMYNGIGAVVLFFGAIFILAGALAYTVPQSRLVHQPLPWMAQLGKTFQNIMAGGLQNMPGSSSFSGLNNLGGHDGSLPSIPDLSHLGGNSESSSSLPPGFGNLGNLDSSSLQHLGDMMGTGRKKRQISGMDSTMLQNLLGSIDPMFGYSLYLSYVAFIFALLSAIFAAVASRRGGGEYPDTVPLDTNFG</sequence>
<protein>
    <submittedName>
        <fullName evidence="6">Uncharacterized protein</fullName>
    </submittedName>
</protein>
<dbReference type="Gene3D" id="1.20.140.150">
    <property type="match status" value="1"/>
</dbReference>
<feature type="transmembrane region" description="Helical" evidence="5">
    <location>
        <begin position="132"/>
        <end position="157"/>
    </location>
</feature>